<protein>
    <submittedName>
        <fullName evidence="1">Uncharacterized protein</fullName>
    </submittedName>
</protein>
<dbReference type="AlphaFoldDB" id="A0A174A8D5"/>
<proteinExistence type="predicted"/>
<dbReference type="RefSeq" id="WP_055053222.1">
    <property type="nucleotide sequence ID" value="NZ_CYZA01000006.1"/>
</dbReference>
<evidence type="ECO:0000313" key="2">
    <source>
        <dbReference type="Proteomes" id="UP000095447"/>
    </source>
</evidence>
<dbReference type="EMBL" id="CYZA01000006">
    <property type="protein sequence ID" value="CUN84040.1"/>
    <property type="molecule type" value="Genomic_DNA"/>
</dbReference>
<accession>A0A174A8D5</accession>
<dbReference type="Proteomes" id="UP000095447">
    <property type="component" value="Unassembled WGS sequence"/>
</dbReference>
<gene>
    <name evidence="1" type="ORF">ERS852395_01476</name>
</gene>
<reference evidence="1 2" key="1">
    <citation type="submission" date="2015-09" db="EMBL/GenBank/DDBJ databases">
        <authorList>
            <consortium name="Pathogen Informatics"/>
        </authorList>
    </citation>
    <scope>NUCLEOTIDE SEQUENCE [LARGE SCALE GENOMIC DNA]</scope>
    <source>
        <strain evidence="1 2">2789STDY5608838</strain>
    </source>
</reference>
<organism evidence="1 2">
    <name type="scientific">Blautia obeum</name>
    <dbReference type="NCBI Taxonomy" id="40520"/>
    <lineage>
        <taxon>Bacteria</taxon>
        <taxon>Bacillati</taxon>
        <taxon>Bacillota</taxon>
        <taxon>Clostridia</taxon>
        <taxon>Lachnospirales</taxon>
        <taxon>Lachnospiraceae</taxon>
        <taxon>Blautia</taxon>
    </lineage>
</organism>
<name>A0A174A8D5_9FIRM</name>
<evidence type="ECO:0000313" key="1">
    <source>
        <dbReference type="EMBL" id="CUN84040.1"/>
    </source>
</evidence>
<sequence length="124" mass="14878">MLFDDFISEYFNGYSAHTLYKYLCVTSSVSCKEVFQNWVYVSLYKVFTDKATKHDEEIYDLIRRLVYGYTEQDEELFLLELGELKYCQLYGYSYTNVAWLKEQALTWFLRHSITLSDFKLIVSM</sequence>